<feature type="repeat" description="WD" evidence="8">
    <location>
        <begin position="128"/>
        <end position="170"/>
    </location>
</feature>
<feature type="compositionally biased region" description="Acidic residues" evidence="9">
    <location>
        <begin position="869"/>
        <end position="878"/>
    </location>
</feature>
<keyword evidence="4 8" id="KW-0853">WD repeat</keyword>
<keyword evidence="2" id="KW-0690">Ribosome biogenesis</keyword>
<feature type="compositionally biased region" description="Low complexity" evidence="9">
    <location>
        <begin position="927"/>
        <end position="940"/>
    </location>
</feature>
<evidence type="ECO:0000256" key="8">
    <source>
        <dbReference type="PROSITE-ProRule" id="PRU00221"/>
    </source>
</evidence>
<keyword evidence="5" id="KW-0677">Repeat</keyword>
<evidence type="ECO:0000313" key="12">
    <source>
        <dbReference type="Proteomes" id="UP000054217"/>
    </source>
</evidence>
<evidence type="ECO:0000256" key="9">
    <source>
        <dbReference type="SAM" id="MobiDB-lite"/>
    </source>
</evidence>
<dbReference type="GO" id="GO:0032040">
    <property type="term" value="C:small-subunit processome"/>
    <property type="evidence" value="ECO:0007669"/>
    <property type="project" value="InterPro"/>
</dbReference>
<evidence type="ECO:0000256" key="7">
    <source>
        <dbReference type="ARBA" id="ARBA00023242"/>
    </source>
</evidence>
<sequence length="981" mass="107232">MAAAEVLSHASLVVPQTKDVAITQLPRQSLPHQPGKRSKKKNKEKRSPVSHPPQGSSSDEQRSGSIKEPESAPSRKWSWTPLADTSASSHPPIFTKDGSHFFSIFGSTVKIHSTSSGKVVSILPRSQDEGHIDTITSATLSALNSFQLFTASLDGTIKVWDFLEGNLLRTIDLDQPIHHVCTHEKIKDYIFVAAAKAKKSKGSSGHGKDAEDESCVVLRVPLKSQESDSLTGAQKVSNVLAIGKTTRTAGLAVSASGERLIAIAGRKAFVAQTAALKSGFIKFVSPEPLTCLAVHPHEEYFATGDVKGVVRLWYCLNPNLVKVVGVEKKSQTSAFHWHAHAVSSVAFSTNGAYLLSGGEEAVLVIWQLHTGKCEFVPRVGSPIKSVVVSPPKTSDEEYLLELADATHTFISSTTLKLSRVFARIKLAPSVSNGFPSSSSTPLAFHGLSETLVLPSSHPSSLQTFSPSALTLVAELEVSPSNRVSRRDEKMLEPTRVERTVISSTGEWMATVDRREGDECFRGEVYLKFWYWDKKNAFWILNTRIDRPHGLRKITSMSFSPSPSNIQLVTTGEDGNVKGWRIRIAKDKKGKEEISWVTRSSLGYKSDIPRHASWSPDGSLLAVVFGPSVVLYDPYTNVPRHVFVCHESQRPCEAHFIGMSGRFLAIIGGPNLVVWSIMSRSVLWHVRNSQLFDTLLPHPHRDSFMTIHSSSSTPAHAVATVFRVQSPVRQMEHTLPFALRNVIWYPRPSTPTSSESFSLVGLTDSYNVVLMGDDVDPQAKPSVPSKRLQKGQSLPRKSLFEEMFGVPVISSDSVQHSRDQTTANSGPVLPWRSSETAGFFDAPSHLIPPIHTFFDSLVDSFLTLRVADEERPEELDVPEEAGSKPSDDGASVFTKSTDIATDSVLNTLIPVFREIAESSDYSNDSKKVSVPPSTAPAPAKSTPRRVPHLDKLLQSDSPVPEQSITPSGPVKAGKKRSRPSLG</sequence>
<feature type="region of interest" description="Disordered" evidence="9">
    <location>
        <begin position="1"/>
        <end position="83"/>
    </location>
</feature>
<proteinExistence type="predicted"/>
<evidence type="ECO:0000313" key="11">
    <source>
        <dbReference type="EMBL" id="KIO08600.1"/>
    </source>
</evidence>
<dbReference type="Proteomes" id="UP000054217">
    <property type="component" value="Unassembled WGS sequence"/>
</dbReference>
<dbReference type="InterPro" id="IPR053826">
    <property type="entry name" value="WDR75"/>
</dbReference>
<feature type="region of interest" description="Disordered" evidence="9">
    <location>
        <begin position="919"/>
        <end position="981"/>
    </location>
</feature>
<dbReference type="SMART" id="SM00320">
    <property type="entry name" value="WD40"/>
    <property type="match status" value="5"/>
</dbReference>
<evidence type="ECO:0000256" key="3">
    <source>
        <dbReference type="ARBA" id="ARBA00022552"/>
    </source>
</evidence>
<dbReference type="PANTHER" id="PTHR44215">
    <property type="entry name" value="WD REPEAT-CONTAINING PROTEIN 75"/>
    <property type="match status" value="1"/>
</dbReference>
<gene>
    <name evidence="11" type="ORF">M404DRAFT_997525</name>
</gene>
<accession>A0A0C3P5U2</accession>
<reference evidence="11 12" key="1">
    <citation type="submission" date="2014-04" db="EMBL/GenBank/DDBJ databases">
        <authorList>
            <consortium name="DOE Joint Genome Institute"/>
            <person name="Kuo A."/>
            <person name="Kohler A."/>
            <person name="Costa M.D."/>
            <person name="Nagy L.G."/>
            <person name="Floudas D."/>
            <person name="Copeland A."/>
            <person name="Barry K.W."/>
            <person name="Cichocki N."/>
            <person name="Veneault-Fourrey C."/>
            <person name="LaButti K."/>
            <person name="Lindquist E.A."/>
            <person name="Lipzen A."/>
            <person name="Lundell T."/>
            <person name="Morin E."/>
            <person name="Murat C."/>
            <person name="Sun H."/>
            <person name="Tunlid A."/>
            <person name="Henrissat B."/>
            <person name="Grigoriev I.V."/>
            <person name="Hibbett D.S."/>
            <person name="Martin F."/>
            <person name="Nordberg H.P."/>
            <person name="Cantor M.N."/>
            <person name="Hua S.X."/>
        </authorList>
    </citation>
    <scope>NUCLEOTIDE SEQUENCE [LARGE SCALE GENOMIC DNA]</scope>
    <source>
        <strain evidence="11 12">Marx 270</strain>
    </source>
</reference>
<dbReference type="GO" id="GO:0045943">
    <property type="term" value="P:positive regulation of transcription by RNA polymerase I"/>
    <property type="evidence" value="ECO:0007669"/>
    <property type="project" value="InterPro"/>
</dbReference>
<dbReference type="InterPro" id="IPR015943">
    <property type="entry name" value="WD40/YVTN_repeat-like_dom_sf"/>
</dbReference>
<feature type="compositionally biased region" description="Basic residues" evidence="9">
    <location>
        <begin position="971"/>
        <end position="981"/>
    </location>
</feature>
<dbReference type="GO" id="GO:2000234">
    <property type="term" value="P:positive regulation of rRNA processing"/>
    <property type="evidence" value="ECO:0007669"/>
    <property type="project" value="TreeGrafter"/>
</dbReference>
<feature type="compositionally biased region" description="Basic and acidic residues" evidence="9">
    <location>
        <begin position="59"/>
        <end position="70"/>
    </location>
</feature>
<feature type="compositionally biased region" description="Polar residues" evidence="9">
    <location>
        <begin position="953"/>
        <end position="965"/>
    </location>
</feature>
<feature type="domain" description="WD repeat-containing protein 75 second beta-propeller" evidence="10">
    <location>
        <begin position="450"/>
        <end position="685"/>
    </location>
</feature>
<keyword evidence="7" id="KW-0539">Nucleus</keyword>
<dbReference type="SUPFAM" id="SSF75011">
    <property type="entry name" value="3-carboxy-cis,cis-mucoante lactonizing enzyme"/>
    <property type="match status" value="1"/>
</dbReference>
<keyword evidence="12" id="KW-1185">Reference proteome</keyword>
<dbReference type="InParanoid" id="A0A0C3P5U2"/>
<evidence type="ECO:0000256" key="5">
    <source>
        <dbReference type="ARBA" id="ARBA00022737"/>
    </source>
</evidence>
<keyword evidence="6" id="KW-0804">Transcription</keyword>
<feature type="repeat" description="WD" evidence="8">
    <location>
        <begin position="335"/>
        <end position="376"/>
    </location>
</feature>
<dbReference type="InterPro" id="IPR057644">
    <property type="entry name" value="Beta-prop_WDR75_2nd"/>
</dbReference>
<dbReference type="GO" id="GO:0006364">
    <property type="term" value="P:rRNA processing"/>
    <property type="evidence" value="ECO:0007669"/>
    <property type="project" value="UniProtKB-KW"/>
</dbReference>
<dbReference type="FunCoup" id="A0A0C3P5U2">
    <property type="interactions" value="608"/>
</dbReference>
<protein>
    <recommendedName>
        <fullName evidence="10">WD repeat-containing protein 75 second beta-propeller domain-containing protein</fullName>
    </recommendedName>
</protein>
<dbReference type="SUPFAM" id="SSF50978">
    <property type="entry name" value="WD40 repeat-like"/>
    <property type="match status" value="1"/>
</dbReference>
<dbReference type="GO" id="GO:0003723">
    <property type="term" value="F:RNA binding"/>
    <property type="evidence" value="ECO:0007669"/>
    <property type="project" value="InterPro"/>
</dbReference>
<evidence type="ECO:0000256" key="4">
    <source>
        <dbReference type="ARBA" id="ARBA00022574"/>
    </source>
</evidence>
<organism evidence="11 12">
    <name type="scientific">Pisolithus tinctorius Marx 270</name>
    <dbReference type="NCBI Taxonomy" id="870435"/>
    <lineage>
        <taxon>Eukaryota</taxon>
        <taxon>Fungi</taxon>
        <taxon>Dikarya</taxon>
        <taxon>Basidiomycota</taxon>
        <taxon>Agaricomycotina</taxon>
        <taxon>Agaricomycetes</taxon>
        <taxon>Agaricomycetidae</taxon>
        <taxon>Boletales</taxon>
        <taxon>Sclerodermatineae</taxon>
        <taxon>Pisolithaceae</taxon>
        <taxon>Pisolithus</taxon>
    </lineage>
</organism>
<dbReference type="STRING" id="870435.A0A0C3P5U2"/>
<dbReference type="Gene3D" id="2.130.10.10">
    <property type="entry name" value="YVTN repeat-like/Quinoprotein amine dehydrogenase"/>
    <property type="match status" value="3"/>
</dbReference>
<feature type="compositionally biased region" description="Basic residues" evidence="9">
    <location>
        <begin position="34"/>
        <end position="44"/>
    </location>
</feature>
<evidence type="ECO:0000259" key="10">
    <source>
        <dbReference type="Pfam" id="PF23769"/>
    </source>
</evidence>
<keyword evidence="3" id="KW-0698">rRNA processing</keyword>
<dbReference type="Pfam" id="PF23869">
    <property type="entry name" value="Beta-prop_WDR75_1st"/>
    <property type="match status" value="1"/>
</dbReference>
<name>A0A0C3P5U2_PISTI</name>
<evidence type="ECO:0000256" key="1">
    <source>
        <dbReference type="ARBA" id="ARBA00004604"/>
    </source>
</evidence>
<evidence type="ECO:0000256" key="2">
    <source>
        <dbReference type="ARBA" id="ARBA00022517"/>
    </source>
</evidence>
<dbReference type="InterPro" id="IPR036322">
    <property type="entry name" value="WD40_repeat_dom_sf"/>
</dbReference>
<feature type="region of interest" description="Disordered" evidence="9">
    <location>
        <begin position="869"/>
        <end position="892"/>
    </location>
</feature>
<reference evidence="12" key="2">
    <citation type="submission" date="2015-01" db="EMBL/GenBank/DDBJ databases">
        <title>Evolutionary Origins and Diversification of the Mycorrhizal Mutualists.</title>
        <authorList>
            <consortium name="DOE Joint Genome Institute"/>
            <consortium name="Mycorrhizal Genomics Consortium"/>
            <person name="Kohler A."/>
            <person name="Kuo A."/>
            <person name="Nagy L.G."/>
            <person name="Floudas D."/>
            <person name="Copeland A."/>
            <person name="Barry K.W."/>
            <person name="Cichocki N."/>
            <person name="Veneault-Fourrey C."/>
            <person name="LaButti K."/>
            <person name="Lindquist E.A."/>
            <person name="Lipzen A."/>
            <person name="Lundell T."/>
            <person name="Morin E."/>
            <person name="Murat C."/>
            <person name="Riley R."/>
            <person name="Ohm R."/>
            <person name="Sun H."/>
            <person name="Tunlid A."/>
            <person name="Henrissat B."/>
            <person name="Grigoriev I.V."/>
            <person name="Hibbett D.S."/>
            <person name="Martin F."/>
        </authorList>
    </citation>
    <scope>NUCLEOTIDE SEQUENCE [LARGE SCALE GENOMIC DNA]</scope>
    <source>
        <strain evidence="12">Marx 270</strain>
    </source>
</reference>
<evidence type="ECO:0000256" key="6">
    <source>
        <dbReference type="ARBA" id="ARBA00023163"/>
    </source>
</evidence>
<dbReference type="OrthoDB" id="4096at2759"/>
<dbReference type="Pfam" id="PF23769">
    <property type="entry name" value="Beta-prop_WDR75_2nd"/>
    <property type="match status" value="1"/>
</dbReference>
<dbReference type="InterPro" id="IPR001680">
    <property type="entry name" value="WD40_rpt"/>
</dbReference>
<dbReference type="PROSITE" id="PS50082">
    <property type="entry name" value="WD_REPEATS_2"/>
    <property type="match status" value="2"/>
</dbReference>
<comment type="subcellular location">
    <subcellularLocation>
        <location evidence="1">Nucleus</location>
        <location evidence="1">Nucleolus</location>
    </subcellularLocation>
</comment>
<dbReference type="HOGENOM" id="CLU_005417_1_0_1"/>
<dbReference type="AlphaFoldDB" id="A0A0C3P5U2"/>
<dbReference type="PROSITE" id="PS50294">
    <property type="entry name" value="WD_REPEATS_REGION"/>
    <property type="match status" value="2"/>
</dbReference>
<dbReference type="EMBL" id="KN831957">
    <property type="protein sequence ID" value="KIO08600.1"/>
    <property type="molecule type" value="Genomic_DNA"/>
</dbReference>
<dbReference type="PANTHER" id="PTHR44215:SF1">
    <property type="entry name" value="WD REPEAT-CONTAINING PROTEIN 75"/>
    <property type="match status" value="1"/>
</dbReference>